<evidence type="ECO:0000313" key="3">
    <source>
        <dbReference type="EMBL" id="KAK9762749.1"/>
    </source>
</evidence>
<evidence type="ECO:0000256" key="1">
    <source>
        <dbReference type="SAM" id="MobiDB-lite"/>
    </source>
</evidence>
<protein>
    <recommendedName>
        <fullName evidence="2">Catalase core domain-containing protein</fullName>
    </recommendedName>
</protein>
<feature type="region of interest" description="Disordered" evidence="1">
    <location>
        <begin position="1"/>
        <end position="22"/>
    </location>
</feature>
<keyword evidence="4" id="KW-1185">Reference proteome</keyword>
<dbReference type="InterPro" id="IPR020835">
    <property type="entry name" value="Catalase_sf"/>
</dbReference>
<evidence type="ECO:0000259" key="2">
    <source>
        <dbReference type="Pfam" id="PF00199"/>
    </source>
</evidence>
<dbReference type="Proteomes" id="UP001479436">
    <property type="component" value="Unassembled WGS sequence"/>
</dbReference>
<evidence type="ECO:0000313" key="4">
    <source>
        <dbReference type="Proteomes" id="UP001479436"/>
    </source>
</evidence>
<accession>A0ABR2WMK6</accession>
<reference evidence="3 4" key="1">
    <citation type="submission" date="2023-04" db="EMBL/GenBank/DDBJ databases">
        <title>Genome of Basidiobolus ranarum AG-B5.</title>
        <authorList>
            <person name="Stajich J.E."/>
            <person name="Carter-House D."/>
            <person name="Gryganskyi A."/>
        </authorList>
    </citation>
    <scope>NUCLEOTIDE SEQUENCE [LARGE SCALE GENOMIC DNA]</scope>
    <source>
        <strain evidence="3 4">AG-B5</strain>
    </source>
</reference>
<dbReference type="InterPro" id="IPR011614">
    <property type="entry name" value="Catalase_core"/>
</dbReference>
<dbReference type="Pfam" id="PF00199">
    <property type="entry name" value="Catalase"/>
    <property type="match status" value="1"/>
</dbReference>
<sequence length="362" mass="40340">MNFSALKPSPSPTMNDTTKAHDVPFPTVDEALGERLYPDEAALTTQIADQIEKTIREQYHAGNARRDVHSKATGCVRAEFRVNESIPESLAKGVFIPGKVYQAIIRFSNGSADPNQSDNNNDGRGMAIKLLGVPGQKILETDQNATSQDFVMINHPVFLLNDPNTYLSLIQKASGNLLTKLTIPFTLGLKSTLLARELNLGKITNPLQIQYFSAVPYQLGIGPTRQAIKFSVKPSSDVVDPMSNHPGPDFLHEAMRATLQKGDVTMKFMIQPKTSESMDVENSMIEWDQEEAPFHEVATIVIPKQDLDAPELNKQGETLSFNPWHSLPEHRPLGSLNRTRKVVYERISRVRNEMNSVPRQEP</sequence>
<gene>
    <name evidence="3" type="ORF">K7432_011216</name>
</gene>
<dbReference type="Gene3D" id="2.40.180.10">
    <property type="entry name" value="Catalase core domain"/>
    <property type="match status" value="1"/>
</dbReference>
<dbReference type="CDD" id="cd08152">
    <property type="entry name" value="y4iL_like"/>
    <property type="match status" value="1"/>
</dbReference>
<proteinExistence type="predicted"/>
<feature type="domain" description="Catalase core" evidence="2">
    <location>
        <begin position="64"/>
        <end position="172"/>
    </location>
</feature>
<dbReference type="SUPFAM" id="SSF56634">
    <property type="entry name" value="Heme-dependent catalase-like"/>
    <property type="match status" value="1"/>
</dbReference>
<dbReference type="PANTHER" id="PTHR36195">
    <property type="entry name" value="DOMAIN PROTEIN, PUTATIVE (AFU_ORTHOLOGUE AFUA_5G01990)-RELATED-RELATED"/>
    <property type="match status" value="1"/>
</dbReference>
<dbReference type="PANTHER" id="PTHR36195:SF4">
    <property type="entry name" value="DOMAIN PROTEIN, PUTATIVE (AFU_ORTHOLOGUE AFUA_5G01990)-RELATED"/>
    <property type="match status" value="1"/>
</dbReference>
<organism evidence="3 4">
    <name type="scientific">Basidiobolus ranarum</name>
    <dbReference type="NCBI Taxonomy" id="34480"/>
    <lineage>
        <taxon>Eukaryota</taxon>
        <taxon>Fungi</taxon>
        <taxon>Fungi incertae sedis</taxon>
        <taxon>Zoopagomycota</taxon>
        <taxon>Entomophthoromycotina</taxon>
        <taxon>Basidiobolomycetes</taxon>
        <taxon>Basidiobolales</taxon>
        <taxon>Basidiobolaceae</taxon>
        <taxon>Basidiobolus</taxon>
    </lineage>
</organism>
<name>A0ABR2WMK6_9FUNG</name>
<dbReference type="EMBL" id="JASJQH010000844">
    <property type="protein sequence ID" value="KAK9762749.1"/>
    <property type="molecule type" value="Genomic_DNA"/>
</dbReference>
<comment type="caution">
    <text evidence="3">The sequence shown here is derived from an EMBL/GenBank/DDBJ whole genome shotgun (WGS) entry which is preliminary data.</text>
</comment>